<name>A0A5D8QAU4_9THEO</name>
<comment type="caution">
    <text evidence="8">The sequence shown here is derived from an EMBL/GenBank/DDBJ whole genome shotgun (WGS) entry which is preliminary data.</text>
</comment>
<dbReference type="GO" id="GO:0046872">
    <property type="term" value="F:metal ion binding"/>
    <property type="evidence" value="ECO:0007669"/>
    <property type="project" value="UniProtKB-KW"/>
</dbReference>
<feature type="domain" description="FTP" evidence="6">
    <location>
        <begin position="40"/>
        <end position="71"/>
    </location>
</feature>
<proteinExistence type="predicted"/>
<evidence type="ECO:0000313" key="8">
    <source>
        <dbReference type="EMBL" id="TZE81720.1"/>
    </source>
</evidence>
<sequence>MRFKTFITVLLVCILVYGHAYAEGPNFILKGKNVLEDGIIYYLQRIYNGIPVYDEGVYLTIDRNGELIYLSDSFGDGDFAESKNIVSLQDALGNIHDSVLKSWYIKEKDGYVRVLKPTEFVVDASTGKVIDLEDEGYEIEGNSALDWGDTDMTLNKMEALLEQDGYTYTQKTYSEFNGSRNTNYITGNKKFSYLNIAIADNKVISIMFSSLHSDGTDRTVDAKSVRTVADKIFKEIVLKGNKAIGHMNETEKGYRFNYVRMENGIEVEDNGLEIVMSKDGYIESLKYRWDAASFNDTGCFDMEEILKRYIEAAEFNLYYRKLGNRYIPVYAASKRIEYITSQGSVVYNPVF</sequence>
<feature type="domain" description="YcdB/YcdC repeated" evidence="7">
    <location>
        <begin position="196"/>
        <end position="289"/>
    </location>
</feature>
<keyword evidence="5" id="KW-0482">Metalloprotease</keyword>
<dbReference type="GO" id="GO:0008237">
    <property type="term" value="F:metallopeptidase activity"/>
    <property type="evidence" value="ECO:0007669"/>
    <property type="project" value="UniProtKB-KW"/>
</dbReference>
<protein>
    <submittedName>
        <fullName evidence="8">Uncharacterized protein</fullName>
    </submittedName>
</protein>
<reference evidence="8 9" key="1">
    <citation type="submission" date="2019-08" db="EMBL/GenBank/DDBJ databases">
        <title>Calorimonas adulescens gen. nov., sp. nov., an anaerobic thermophilic bacterium from Sakhalin hot spring.</title>
        <authorList>
            <person name="Khomyakova M.A."/>
            <person name="Merkel A.Y."/>
            <person name="Novikov A."/>
            <person name="Bonch-Osmolovskaya E.A."/>
            <person name="Slobodkin A.I."/>
        </authorList>
    </citation>
    <scope>NUCLEOTIDE SEQUENCE [LARGE SCALE GENOMIC DNA]</scope>
    <source>
        <strain evidence="8 9">A05MB</strain>
    </source>
</reference>
<evidence type="ECO:0000256" key="5">
    <source>
        <dbReference type="ARBA" id="ARBA00023049"/>
    </source>
</evidence>
<gene>
    <name evidence="8" type="ORF">FWJ32_08265</name>
</gene>
<evidence type="ECO:0000256" key="1">
    <source>
        <dbReference type="ARBA" id="ARBA00022670"/>
    </source>
</evidence>
<evidence type="ECO:0000256" key="4">
    <source>
        <dbReference type="ARBA" id="ARBA00022833"/>
    </source>
</evidence>
<keyword evidence="4" id="KW-0862">Zinc</keyword>
<dbReference type="InterPro" id="IPR032599">
    <property type="entry name" value="YcdB/YcdC_rep_domain"/>
</dbReference>
<dbReference type="InterPro" id="IPR011096">
    <property type="entry name" value="FTP_domain"/>
</dbReference>
<keyword evidence="3" id="KW-0378">Hydrolase</keyword>
<evidence type="ECO:0000259" key="7">
    <source>
        <dbReference type="Pfam" id="PF16244"/>
    </source>
</evidence>
<evidence type="ECO:0000256" key="2">
    <source>
        <dbReference type="ARBA" id="ARBA00022723"/>
    </source>
</evidence>
<keyword evidence="1" id="KW-0645">Protease</keyword>
<dbReference type="EMBL" id="VTPS01000011">
    <property type="protein sequence ID" value="TZE81720.1"/>
    <property type="molecule type" value="Genomic_DNA"/>
</dbReference>
<evidence type="ECO:0000259" key="6">
    <source>
        <dbReference type="Pfam" id="PF07504"/>
    </source>
</evidence>
<dbReference type="Pfam" id="PF16244">
    <property type="entry name" value="DUF4901"/>
    <property type="match status" value="1"/>
</dbReference>
<dbReference type="AlphaFoldDB" id="A0A5D8QAU4"/>
<evidence type="ECO:0000256" key="3">
    <source>
        <dbReference type="ARBA" id="ARBA00022801"/>
    </source>
</evidence>
<dbReference type="GO" id="GO:0006508">
    <property type="term" value="P:proteolysis"/>
    <property type="evidence" value="ECO:0007669"/>
    <property type="project" value="UniProtKB-KW"/>
</dbReference>
<organism evidence="8 9">
    <name type="scientific">Calorimonas adulescens</name>
    <dbReference type="NCBI Taxonomy" id="2606906"/>
    <lineage>
        <taxon>Bacteria</taxon>
        <taxon>Bacillati</taxon>
        <taxon>Bacillota</taxon>
        <taxon>Clostridia</taxon>
        <taxon>Thermoanaerobacterales</taxon>
        <taxon>Thermoanaerobacteraceae</taxon>
        <taxon>Calorimonas</taxon>
    </lineage>
</organism>
<keyword evidence="9" id="KW-1185">Reference proteome</keyword>
<keyword evidence="2" id="KW-0479">Metal-binding</keyword>
<dbReference type="Pfam" id="PF07504">
    <property type="entry name" value="FTP"/>
    <property type="match status" value="1"/>
</dbReference>
<accession>A0A5D8QAU4</accession>
<dbReference type="RefSeq" id="WP_149545483.1">
    <property type="nucleotide sequence ID" value="NZ_VTPS01000011.1"/>
</dbReference>
<evidence type="ECO:0000313" key="9">
    <source>
        <dbReference type="Proteomes" id="UP000322976"/>
    </source>
</evidence>
<dbReference type="Proteomes" id="UP000322976">
    <property type="component" value="Unassembled WGS sequence"/>
</dbReference>